<reference evidence="1" key="1">
    <citation type="submission" date="2022-06" db="EMBL/GenBank/DDBJ databases">
        <title>Phylogenomic reconstructions and comparative analyses of Kickxellomycotina fungi.</title>
        <authorList>
            <person name="Reynolds N.K."/>
            <person name="Stajich J.E."/>
            <person name="Barry K."/>
            <person name="Grigoriev I.V."/>
            <person name="Crous P."/>
            <person name="Smith M.E."/>
        </authorList>
    </citation>
    <scope>NUCLEOTIDE SEQUENCE</scope>
    <source>
        <strain evidence="1">RSA 2271</strain>
    </source>
</reference>
<protein>
    <submittedName>
        <fullName evidence="1">Vacuolar protein-sorting-associated protein 60</fullName>
    </submittedName>
</protein>
<evidence type="ECO:0000313" key="1">
    <source>
        <dbReference type="EMBL" id="KAJ1673664.1"/>
    </source>
</evidence>
<keyword evidence="2" id="KW-1185">Reference proteome</keyword>
<proteinExistence type="predicted"/>
<feature type="non-terminal residue" evidence="1">
    <location>
        <position position="114"/>
    </location>
</feature>
<comment type="caution">
    <text evidence="1">The sequence shown here is derived from an EMBL/GenBank/DDBJ whole genome shotgun (WGS) entry which is preliminary data.</text>
</comment>
<accession>A0ACC1HAU1</accession>
<dbReference type="Proteomes" id="UP001145114">
    <property type="component" value="Unassembled WGS sequence"/>
</dbReference>
<name>A0ACC1HAU1_9FUNG</name>
<organism evidence="1 2">
    <name type="scientific">Spiromyces aspiralis</name>
    <dbReference type="NCBI Taxonomy" id="68401"/>
    <lineage>
        <taxon>Eukaryota</taxon>
        <taxon>Fungi</taxon>
        <taxon>Fungi incertae sedis</taxon>
        <taxon>Zoopagomycota</taxon>
        <taxon>Kickxellomycotina</taxon>
        <taxon>Kickxellomycetes</taxon>
        <taxon>Kickxellales</taxon>
        <taxon>Kickxellaceae</taxon>
        <taxon>Spiromyces</taxon>
    </lineage>
</organism>
<dbReference type="EMBL" id="JAMZIH010006700">
    <property type="protein sequence ID" value="KAJ1673664.1"/>
    <property type="molecule type" value="Genomic_DNA"/>
</dbReference>
<gene>
    <name evidence="1" type="primary">VPS60</name>
    <name evidence="1" type="ORF">EV182_004801</name>
</gene>
<evidence type="ECO:0000313" key="2">
    <source>
        <dbReference type="Proteomes" id="UP001145114"/>
    </source>
</evidence>
<sequence>MADLLDQANEVQELMGRSYSLPDDVDEADLEAGKRTDHTESIHCWLAELEALGDDLDIELEEPSYLDEPAIPSKLTDPLPDVPTESSTKQPSGEIPATVAMSTSSEQQQQQQQA</sequence>